<evidence type="ECO:0000256" key="6">
    <source>
        <dbReference type="ARBA" id="ARBA00023065"/>
    </source>
</evidence>
<feature type="transmembrane region" description="Helical" evidence="8">
    <location>
        <begin position="156"/>
        <end position="175"/>
    </location>
</feature>
<reference evidence="11" key="1">
    <citation type="submission" date="2023-07" db="EMBL/GenBank/DDBJ databases">
        <title>30 novel species of actinomycetes from the DSMZ collection.</title>
        <authorList>
            <person name="Nouioui I."/>
        </authorList>
    </citation>
    <scope>NUCLEOTIDE SEQUENCE [LARGE SCALE GENOMIC DNA]</scope>
    <source>
        <strain evidence="11">DSM 41640</strain>
    </source>
</reference>
<evidence type="ECO:0000313" key="11">
    <source>
        <dbReference type="Proteomes" id="UP001183824"/>
    </source>
</evidence>
<keyword evidence="7 8" id="KW-0472">Membrane</keyword>
<evidence type="ECO:0000256" key="1">
    <source>
        <dbReference type="ARBA" id="ARBA00004651"/>
    </source>
</evidence>
<proteinExistence type="predicted"/>
<keyword evidence="6" id="KW-0406">Ion transport</keyword>
<dbReference type="PANTHER" id="PTHR32507">
    <property type="entry name" value="NA(+)/H(+) ANTIPORTER 1"/>
    <property type="match status" value="1"/>
</dbReference>
<comment type="caution">
    <text evidence="10">The sequence shown here is derived from an EMBL/GenBank/DDBJ whole genome shotgun (WGS) entry which is preliminary data.</text>
</comment>
<keyword evidence="11" id="KW-1185">Reference proteome</keyword>
<feature type="transmembrane region" description="Helical" evidence="8">
    <location>
        <begin position="187"/>
        <end position="206"/>
    </location>
</feature>
<evidence type="ECO:0000313" key="10">
    <source>
        <dbReference type="EMBL" id="MDT0478657.1"/>
    </source>
</evidence>
<organism evidence="10 11">
    <name type="scientific">Streptomyces doebereineriae</name>
    <dbReference type="NCBI Taxonomy" id="3075528"/>
    <lineage>
        <taxon>Bacteria</taxon>
        <taxon>Bacillati</taxon>
        <taxon>Actinomycetota</taxon>
        <taxon>Actinomycetes</taxon>
        <taxon>Kitasatosporales</taxon>
        <taxon>Streptomycetaceae</taxon>
        <taxon>Streptomyces</taxon>
    </lineage>
</organism>
<comment type="subcellular location">
    <subcellularLocation>
        <location evidence="1">Cell membrane</location>
        <topology evidence="1">Multi-pass membrane protein</topology>
    </subcellularLocation>
</comment>
<feature type="domain" description="Cation/H+ exchanger transmembrane" evidence="9">
    <location>
        <begin position="13"/>
        <end position="394"/>
    </location>
</feature>
<evidence type="ECO:0000256" key="4">
    <source>
        <dbReference type="ARBA" id="ARBA00022692"/>
    </source>
</evidence>
<feature type="transmembrane region" description="Helical" evidence="8">
    <location>
        <begin position="30"/>
        <end position="49"/>
    </location>
</feature>
<evidence type="ECO:0000256" key="3">
    <source>
        <dbReference type="ARBA" id="ARBA00022449"/>
    </source>
</evidence>
<keyword evidence="4 8" id="KW-0812">Transmembrane</keyword>
<dbReference type="RefSeq" id="WP_311712097.1">
    <property type="nucleotide sequence ID" value="NZ_JAVREZ010000001.1"/>
</dbReference>
<feature type="transmembrane region" description="Helical" evidence="8">
    <location>
        <begin position="88"/>
        <end position="109"/>
    </location>
</feature>
<keyword evidence="5 8" id="KW-1133">Transmembrane helix</keyword>
<evidence type="ECO:0000256" key="8">
    <source>
        <dbReference type="SAM" id="Phobius"/>
    </source>
</evidence>
<dbReference type="Proteomes" id="UP001183824">
    <property type="component" value="Unassembled WGS sequence"/>
</dbReference>
<feature type="transmembrane region" description="Helical" evidence="8">
    <location>
        <begin position="314"/>
        <end position="335"/>
    </location>
</feature>
<dbReference type="InterPro" id="IPR006153">
    <property type="entry name" value="Cation/H_exchanger_TM"/>
</dbReference>
<evidence type="ECO:0000259" key="9">
    <source>
        <dbReference type="Pfam" id="PF00999"/>
    </source>
</evidence>
<keyword evidence="2" id="KW-0813">Transport</keyword>
<feature type="transmembrane region" description="Helical" evidence="8">
    <location>
        <begin position="342"/>
        <end position="364"/>
    </location>
</feature>
<name>A0ABU2UZC7_9ACTN</name>
<accession>A0ABU2UZC7</accession>
<protein>
    <submittedName>
        <fullName evidence="10">Cation:proton antiporter</fullName>
    </submittedName>
</protein>
<evidence type="ECO:0000256" key="7">
    <source>
        <dbReference type="ARBA" id="ARBA00023136"/>
    </source>
</evidence>
<feature type="transmembrane region" description="Helical" evidence="8">
    <location>
        <begin position="376"/>
        <end position="396"/>
    </location>
</feature>
<gene>
    <name evidence="10" type="ORF">RNB18_00385</name>
</gene>
<keyword evidence="3" id="KW-0050">Antiport</keyword>
<dbReference type="PANTHER" id="PTHR32507:SF8">
    <property type="entry name" value="CNH1P"/>
    <property type="match status" value="1"/>
</dbReference>
<dbReference type="EMBL" id="JAVREZ010000001">
    <property type="protein sequence ID" value="MDT0478657.1"/>
    <property type="molecule type" value="Genomic_DNA"/>
</dbReference>
<sequence>MNPWALVVAGTAVAFYGVLSRRLSTTVVSGPLVFVAAGLAIGPLGLGLVQEDESLEPVRALLEGALAVVLFTDASAIRGRELRRERSLPLRLLAVGLPLTMALGWLVAWPLLPGLGMWELALVAVILGPTDAALGQQAVSDRRVPALVRHGLDVESGLNDGLALPFFVLALAAAGGGHGDQGVGETFLRALLLSSAIGSVVGWAAARLLRWSAARGWAAHEWRQLASLAVPAVAYPVAVEAEGSGFIAVWVAGLAFGNVLRKSASPARGADAGVSGDATAFTERLGLLLTSMSFLAFGAIILGPVLEHMTWRMLVYAVLSLTMIRMLPVAVALLGTGLRPATFAYIGWFGPRGLASVVFGLLAVEEHLPGTHVLGGAVALTVALSVCLHGATAPLLGGRYGAWYSRTLAIHPGLKEHADVPDEGVGTPRGGPDPAR</sequence>
<evidence type="ECO:0000256" key="2">
    <source>
        <dbReference type="ARBA" id="ARBA00022448"/>
    </source>
</evidence>
<feature type="transmembrane region" description="Helical" evidence="8">
    <location>
        <begin position="285"/>
        <end position="302"/>
    </location>
</feature>
<evidence type="ECO:0000256" key="5">
    <source>
        <dbReference type="ARBA" id="ARBA00022989"/>
    </source>
</evidence>
<dbReference type="Pfam" id="PF00999">
    <property type="entry name" value="Na_H_Exchanger"/>
    <property type="match status" value="1"/>
</dbReference>